<protein>
    <submittedName>
        <fullName evidence="4">Transglycosylase SLT domain-containing protein</fullName>
    </submittedName>
</protein>
<dbReference type="InterPro" id="IPR008258">
    <property type="entry name" value="Transglycosylase_SLT_dom_1"/>
</dbReference>
<evidence type="ECO:0000313" key="5">
    <source>
        <dbReference type="Proteomes" id="UP001595455"/>
    </source>
</evidence>
<feature type="coiled-coil region" evidence="2">
    <location>
        <begin position="632"/>
        <end position="667"/>
    </location>
</feature>
<dbReference type="EMBL" id="JBHRSF010000037">
    <property type="protein sequence ID" value="MFC2995790.1"/>
    <property type="molecule type" value="Genomic_DNA"/>
</dbReference>
<dbReference type="RefSeq" id="WP_378227262.1">
    <property type="nucleotide sequence ID" value="NZ_JBHRSF010000037.1"/>
</dbReference>
<feature type="non-terminal residue" evidence="4">
    <location>
        <position position="1089"/>
    </location>
</feature>
<evidence type="ECO:0000313" key="4">
    <source>
        <dbReference type="EMBL" id="MFC2995790.1"/>
    </source>
</evidence>
<gene>
    <name evidence="4" type="ORF">ACFODO_10995</name>
</gene>
<dbReference type="PANTHER" id="PTHR37423">
    <property type="entry name" value="SOLUBLE LYTIC MUREIN TRANSGLYCOSYLASE-RELATED"/>
    <property type="match status" value="1"/>
</dbReference>
<accession>A0ABV7BE97</accession>
<evidence type="ECO:0000259" key="3">
    <source>
        <dbReference type="Pfam" id="PF01464"/>
    </source>
</evidence>
<keyword evidence="2" id="KW-0175">Coiled coil</keyword>
<organism evidence="4 5">
    <name type="scientific">Acinetobacter sichuanensis</name>
    <dbReference type="NCBI Taxonomy" id="2136183"/>
    <lineage>
        <taxon>Bacteria</taxon>
        <taxon>Pseudomonadati</taxon>
        <taxon>Pseudomonadota</taxon>
        <taxon>Gammaproteobacteria</taxon>
        <taxon>Moraxellales</taxon>
        <taxon>Moraxellaceae</taxon>
        <taxon>Acinetobacter</taxon>
    </lineage>
</organism>
<evidence type="ECO:0000256" key="2">
    <source>
        <dbReference type="SAM" id="Coils"/>
    </source>
</evidence>
<keyword evidence="5" id="KW-1185">Reference proteome</keyword>
<name>A0ABV7BE97_9GAMM</name>
<dbReference type="Pfam" id="PF01464">
    <property type="entry name" value="SLT"/>
    <property type="match status" value="1"/>
</dbReference>
<dbReference type="Gene3D" id="1.10.530.10">
    <property type="match status" value="1"/>
</dbReference>
<proteinExistence type="inferred from homology"/>
<sequence>MASKLGTLTLDLVAKVGGFTGPIQQAEKTAKEAGEGISESMSVASLGVKALSATVAGLSFAGVASFANQTIQAGSDIKKFAELSNASMQQFQYYAKGAATVGIEMESFADKMKDMQDRIGDFDQAQGGPLVDFFDNIAPKVGVTIEQFQKLSGPEALQLFYSSLEKTNQSQNNMKFYMEAIISDSSLLIPLLRNGGEGFKKWGDAAQEAGAILSDEFIENTVMAKEQLNLLNLKWEGFKANAINDVMIPSVKALSDNMELVTNTMMIGGAYLAGSYIPALYKSVAAQQTKISTVVQNIKAEQLANEITAQRTSRIAHLSTIELANAEAQMARMSGMARLAYMERTVLPLRQANTAALAADTAAQNANNASKSLAARAGAGLLGVLGGPVGLGIAVAGVAASYLLLKDNTDESTKSLRENNESVDEAIAKYRELDEARRDSQIVAEKEQLKKLAESYDHATNSLITNAYALTRHNDVTTDQAKELNALIGEFKETKNLEDFRSKIKALTFINQESKDKFIVLAGAVSETGSKYKTQLSLIKEMIKFSPDSVKATDERTAAAEREKKAVEAAGKAYADYSKPVFSDIKEMAARKFFQEKGFSQNQTDERMAVLKAFDYNNQALKTEIGKEAIKLADINAKMKDAEEVRAEALKKQTEELKEQGKALKVNSLVAANALKANATALETADRLPKGLLSAVNMVESPNSNTATSPAGAGGPMQFMPATADRFKVNIKSVESSYRGASEYLSRLLDMFDGNLENALRAYNWGEGNMQNFLKYGSGMKKVEGKWQKGYFADRPMPQETRQYSGKVMSYMAGASGQTFGTDYTVENYLSGLEKANEAFQKFKNDQAQFSQQFSSEDVIRNQERIDTIAKANELGLQHLTPKIEEHYANKSRLAELQFDQELNSWNWTEDEKLKKEAEINKAHIALSSELNDIQKQLKKESVDEQLAYDLQQFRKAQKWKEFEAINDFKAIQDQIQGLGSNTDDIFAKATMTPSEYESWSLKNNRDNAKLDLRKNLTSVEQNIMQSDVYDSEDDRYQDLLKAHKEYRDALAAIDVQYDQQVKDLAQSQYDSQMGIWQDLLSRTGTIFN</sequence>
<dbReference type="InterPro" id="IPR023346">
    <property type="entry name" value="Lysozyme-like_dom_sf"/>
</dbReference>
<dbReference type="PANTHER" id="PTHR37423:SF2">
    <property type="entry name" value="MEMBRANE-BOUND LYTIC MUREIN TRANSGLYCOSYLASE C"/>
    <property type="match status" value="1"/>
</dbReference>
<dbReference type="SUPFAM" id="SSF53955">
    <property type="entry name" value="Lysozyme-like"/>
    <property type="match status" value="1"/>
</dbReference>
<reference evidence="5" key="1">
    <citation type="journal article" date="2019" name="Int. J. Syst. Evol. Microbiol.">
        <title>The Global Catalogue of Microorganisms (GCM) 10K type strain sequencing project: providing services to taxonomists for standard genome sequencing and annotation.</title>
        <authorList>
            <consortium name="The Broad Institute Genomics Platform"/>
            <consortium name="The Broad Institute Genome Sequencing Center for Infectious Disease"/>
            <person name="Wu L."/>
            <person name="Ma J."/>
        </authorList>
    </citation>
    <scope>NUCLEOTIDE SEQUENCE [LARGE SCALE GENOMIC DNA]</scope>
    <source>
        <strain evidence="5">KCTC 62575</strain>
    </source>
</reference>
<comment type="caution">
    <text evidence="4">The sequence shown here is derived from an EMBL/GenBank/DDBJ whole genome shotgun (WGS) entry which is preliminary data.</text>
</comment>
<feature type="domain" description="Transglycosylase SLT" evidence="3">
    <location>
        <begin position="683"/>
        <end position="776"/>
    </location>
</feature>
<comment type="similarity">
    <text evidence="1">Belongs to the transglycosylase Slt family.</text>
</comment>
<dbReference type="CDD" id="cd00254">
    <property type="entry name" value="LT-like"/>
    <property type="match status" value="1"/>
</dbReference>
<evidence type="ECO:0000256" key="1">
    <source>
        <dbReference type="ARBA" id="ARBA00007734"/>
    </source>
</evidence>
<dbReference type="Proteomes" id="UP001595455">
    <property type="component" value="Unassembled WGS sequence"/>
</dbReference>